<protein>
    <submittedName>
        <fullName evidence="3">DUF4229 domain-containing protein</fullName>
    </submittedName>
</protein>
<evidence type="ECO:0000313" key="3">
    <source>
        <dbReference type="EMBL" id="PZO98412.1"/>
    </source>
</evidence>
<evidence type="ECO:0000313" key="4">
    <source>
        <dbReference type="Proteomes" id="UP000249451"/>
    </source>
</evidence>
<feature type="compositionally biased region" description="Polar residues" evidence="1">
    <location>
        <begin position="1"/>
        <end position="12"/>
    </location>
</feature>
<dbReference type="AlphaFoldDB" id="A0A2W5AYA9"/>
<keyword evidence="2" id="KW-0472">Membrane</keyword>
<feature type="transmembrane region" description="Helical" evidence="2">
    <location>
        <begin position="35"/>
        <end position="56"/>
    </location>
</feature>
<feature type="transmembrane region" description="Helical" evidence="2">
    <location>
        <begin position="62"/>
        <end position="81"/>
    </location>
</feature>
<evidence type="ECO:0000256" key="2">
    <source>
        <dbReference type="SAM" id="Phobius"/>
    </source>
</evidence>
<dbReference type="Proteomes" id="UP000249451">
    <property type="component" value="Unassembled WGS sequence"/>
</dbReference>
<evidence type="ECO:0000256" key="1">
    <source>
        <dbReference type="SAM" id="MobiDB-lite"/>
    </source>
</evidence>
<organism evidence="3 4">
    <name type="scientific">Corynebacterium urealyticum</name>
    <dbReference type="NCBI Taxonomy" id="43771"/>
    <lineage>
        <taxon>Bacteria</taxon>
        <taxon>Bacillati</taxon>
        <taxon>Actinomycetota</taxon>
        <taxon>Actinomycetes</taxon>
        <taxon>Mycobacteriales</taxon>
        <taxon>Corynebacteriaceae</taxon>
        <taxon>Corynebacterium</taxon>
    </lineage>
</organism>
<comment type="caution">
    <text evidence="3">The sequence shown here is derived from an EMBL/GenBank/DDBJ whole genome shotgun (WGS) entry which is preliminary data.</text>
</comment>
<dbReference type="EMBL" id="QFNY01000292">
    <property type="protein sequence ID" value="PZO98412.1"/>
    <property type="molecule type" value="Genomic_DNA"/>
</dbReference>
<dbReference type="Pfam" id="PF14012">
    <property type="entry name" value="DUF4229"/>
    <property type="match status" value="1"/>
</dbReference>
<proteinExistence type="predicted"/>
<keyword evidence="2" id="KW-1133">Transmembrane helix</keyword>
<feature type="region of interest" description="Disordered" evidence="1">
    <location>
        <begin position="1"/>
        <end position="23"/>
    </location>
</feature>
<gene>
    <name evidence="3" type="ORF">DI609_10755</name>
</gene>
<name>A0A2W5AYA9_9CORY</name>
<accession>A0A2W5AYA9</accession>
<reference evidence="3 4" key="1">
    <citation type="submission" date="2017-11" db="EMBL/GenBank/DDBJ databases">
        <title>Infants hospitalized years apart are colonized by the same room-sourced microbial strains.</title>
        <authorList>
            <person name="Brooks B."/>
            <person name="Olm M.R."/>
            <person name="Firek B.A."/>
            <person name="Baker R."/>
            <person name="Thomas B.C."/>
            <person name="Morowitz M.J."/>
            <person name="Banfield J.F."/>
        </authorList>
    </citation>
    <scope>NUCLEOTIDE SEQUENCE [LARGE SCALE GENOMIC DNA]</scope>
    <source>
        <strain evidence="3">S2_012_000_R3_87</strain>
    </source>
</reference>
<sequence>MSQTENTPNDSQIPEPPQPDPALKRRSRVALWKYGAARVVLFIVLTAVIQLLAMAVLGAFPLLVSALLALFVALPLSMLIFSKWRVEATQSLAEYSAQRKAHKQWVQAELAGR</sequence>
<dbReference type="InterPro" id="IPR025323">
    <property type="entry name" value="DUF4229"/>
</dbReference>
<keyword evidence="2" id="KW-0812">Transmembrane</keyword>